<sequence length="72" mass="7861">MPGAVTHAVLRRPVPSMGLIIPWRWPGRPTNDDAEDEQEGEHADHAVLDEAAEDRADIGSAARLFGCGQERD</sequence>
<dbReference type="EMBL" id="BAAAXF010000025">
    <property type="protein sequence ID" value="GAA3496655.1"/>
    <property type="molecule type" value="Genomic_DNA"/>
</dbReference>
<gene>
    <name evidence="2" type="ORF">GCM10019016_037560</name>
</gene>
<name>A0ABP6TPG5_9ACTN</name>
<evidence type="ECO:0000256" key="1">
    <source>
        <dbReference type="SAM" id="MobiDB-lite"/>
    </source>
</evidence>
<evidence type="ECO:0000313" key="2">
    <source>
        <dbReference type="EMBL" id="GAA3496655.1"/>
    </source>
</evidence>
<organism evidence="2 3">
    <name type="scientific">Streptomyces prasinosporus</name>
    <dbReference type="NCBI Taxonomy" id="68256"/>
    <lineage>
        <taxon>Bacteria</taxon>
        <taxon>Bacillati</taxon>
        <taxon>Actinomycetota</taxon>
        <taxon>Actinomycetes</taxon>
        <taxon>Kitasatosporales</taxon>
        <taxon>Streptomycetaceae</taxon>
        <taxon>Streptomyces</taxon>
        <taxon>Streptomyces albogriseolus group</taxon>
    </lineage>
</organism>
<accession>A0ABP6TPG5</accession>
<comment type="caution">
    <text evidence="2">The sequence shown here is derived from an EMBL/GenBank/DDBJ whole genome shotgun (WGS) entry which is preliminary data.</text>
</comment>
<keyword evidence="3" id="KW-1185">Reference proteome</keyword>
<dbReference type="Proteomes" id="UP001501455">
    <property type="component" value="Unassembled WGS sequence"/>
</dbReference>
<reference evidence="3" key="1">
    <citation type="journal article" date="2019" name="Int. J. Syst. Evol. Microbiol.">
        <title>The Global Catalogue of Microorganisms (GCM) 10K type strain sequencing project: providing services to taxonomists for standard genome sequencing and annotation.</title>
        <authorList>
            <consortium name="The Broad Institute Genomics Platform"/>
            <consortium name="The Broad Institute Genome Sequencing Center for Infectious Disease"/>
            <person name="Wu L."/>
            <person name="Ma J."/>
        </authorList>
    </citation>
    <scope>NUCLEOTIDE SEQUENCE [LARGE SCALE GENOMIC DNA]</scope>
    <source>
        <strain evidence="3">JCM 4816</strain>
    </source>
</reference>
<evidence type="ECO:0000313" key="3">
    <source>
        <dbReference type="Proteomes" id="UP001501455"/>
    </source>
</evidence>
<feature type="region of interest" description="Disordered" evidence="1">
    <location>
        <begin position="25"/>
        <end position="55"/>
    </location>
</feature>
<feature type="compositionally biased region" description="Basic and acidic residues" evidence="1">
    <location>
        <begin position="40"/>
        <end position="55"/>
    </location>
</feature>
<protein>
    <submittedName>
        <fullName evidence="2">Uncharacterized protein</fullName>
    </submittedName>
</protein>
<proteinExistence type="predicted"/>